<dbReference type="Gene3D" id="2.170.130.10">
    <property type="entry name" value="TonB-dependent receptor, plug domain"/>
    <property type="match status" value="1"/>
</dbReference>
<evidence type="ECO:0000256" key="15">
    <source>
        <dbReference type="RuleBase" id="RU003357"/>
    </source>
</evidence>
<feature type="domain" description="TonB-dependent receptor plug" evidence="17">
    <location>
        <begin position="99"/>
        <end position="201"/>
    </location>
</feature>
<dbReference type="AlphaFoldDB" id="A0A679IX09"/>
<dbReference type="EMBL" id="LR743504">
    <property type="protein sequence ID" value="CAA2101680.1"/>
    <property type="molecule type" value="Genomic_DNA"/>
</dbReference>
<dbReference type="FunFam" id="2.170.130.10:FF:000001">
    <property type="entry name" value="Catecholate siderophore TonB-dependent receptor"/>
    <property type="match status" value="1"/>
</dbReference>
<evidence type="ECO:0000256" key="9">
    <source>
        <dbReference type="ARBA" id="ARBA00023065"/>
    </source>
</evidence>
<dbReference type="PROSITE" id="PS52016">
    <property type="entry name" value="TONB_DEPENDENT_REC_3"/>
    <property type="match status" value="1"/>
</dbReference>
<dbReference type="InterPro" id="IPR012910">
    <property type="entry name" value="Plug_dom"/>
</dbReference>
<dbReference type="InterPro" id="IPR000531">
    <property type="entry name" value="Beta-barrel_TonB"/>
</dbReference>
<sequence length="813" mass="88238">MSHGMLLSAGTFSHKAVSGLRCLAGVSTVAMLAMAPALWSGEALAQAASGGTAAVQLDTLSVQGSGAGVGSGSTNDSIIAANSYVLSRSSSGTKTNASLREIPQSISVVTQKQLEDRGAQNLADALAYTAGVVSSPQGEDGRFDQLIIRGFDQTIRGVYRDGMRLPVTSFSGFPQEPYGIERIDVLRGPTSGLYGLNDPGGLVNFVSKKPLDVPLREIYGSYGSYNRKQFGFDLSGPANPEKTILYRITGFLRNGGTQADYVDLDRVYIAPAVTFRPSADTSLTLLGNYQKDVSGDKYRLIPQYYTNGSNPLKANLRDRFLGEPDFSRFKAERAMAGYEFSHRFDDEWTVRQNLRYAHASTNYNSIYPTGLNTTIVNGVPTVTSPSLINRSAQTWLEDYGVFTVDTQIQHEHVFDWFKNTALLGIDYSNIQNKSDQFGGPTQAFFDPNVLLGAPAPALVGPIDVLNPRYGSAVAPLQRTLLSRLSQEQTGIYAQDQVKFGNGFLFSANARYDWVKTRTDVQNPALDAVRTTLNSIGVPNAIPTNFGVTQNAESYSGRVGLSYLFDNGLTPYIAAARSFNVLPFYIQSSTPSPIVPIAPATYSIGPAKPEIGETVEGGIKFQPPGSNSTFLLSYFDTKKTNALTFDPTDPLQQAYYQTGEIAVNGVEVEATVELAEGFRLLSSLTALNARVTKDTPPDARFASAVGNRPIQVPNIVISNWADYTVQTGLFRGLGFGFGVRYVGDTFGDAANTIRVPDYFLMDASIRYSFDNWRFQVAANNLADRVYVGTCAQLGYVGCNYGDGRRITGSVTYRW</sequence>
<dbReference type="CDD" id="cd01347">
    <property type="entry name" value="ligand_gated_channel"/>
    <property type="match status" value="1"/>
</dbReference>
<evidence type="ECO:0000256" key="13">
    <source>
        <dbReference type="ARBA" id="ARBA00023237"/>
    </source>
</evidence>
<protein>
    <submittedName>
        <fullName evidence="18">Ferrichrome-iron receptor</fullName>
    </submittedName>
</protein>
<dbReference type="PANTHER" id="PTHR32552">
    <property type="entry name" value="FERRICHROME IRON RECEPTOR-RELATED"/>
    <property type="match status" value="1"/>
</dbReference>
<dbReference type="InterPro" id="IPR010105">
    <property type="entry name" value="TonB_sidphr_rcpt"/>
</dbReference>
<evidence type="ECO:0000256" key="12">
    <source>
        <dbReference type="ARBA" id="ARBA00023170"/>
    </source>
</evidence>
<evidence type="ECO:0000256" key="7">
    <source>
        <dbReference type="ARBA" id="ARBA00022729"/>
    </source>
</evidence>
<keyword evidence="5" id="KW-0410">Iron transport</keyword>
<dbReference type="Gene3D" id="2.40.170.20">
    <property type="entry name" value="TonB-dependent receptor, beta-barrel domain"/>
    <property type="match status" value="1"/>
</dbReference>
<evidence type="ECO:0000256" key="8">
    <source>
        <dbReference type="ARBA" id="ARBA00023004"/>
    </source>
</evidence>
<evidence type="ECO:0000259" key="17">
    <source>
        <dbReference type="Pfam" id="PF07715"/>
    </source>
</evidence>
<evidence type="ECO:0000256" key="4">
    <source>
        <dbReference type="ARBA" id="ARBA00022452"/>
    </source>
</evidence>
<evidence type="ECO:0000256" key="2">
    <source>
        <dbReference type="ARBA" id="ARBA00009810"/>
    </source>
</evidence>
<dbReference type="Pfam" id="PF07715">
    <property type="entry name" value="Plug"/>
    <property type="match status" value="1"/>
</dbReference>
<organism evidence="18">
    <name type="scientific">Methylobacterium bullatum</name>
    <dbReference type="NCBI Taxonomy" id="570505"/>
    <lineage>
        <taxon>Bacteria</taxon>
        <taxon>Pseudomonadati</taxon>
        <taxon>Pseudomonadota</taxon>
        <taxon>Alphaproteobacteria</taxon>
        <taxon>Hyphomicrobiales</taxon>
        <taxon>Methylobacteriaceae</taxon>
        <taxon>Methylobacterium</taxon>
    </lineage>
</organism>
<dbReference type="Pfam" id="PF00593">
    <property type="entry name" value="TonB_dep_Rec_b-barrel"/>
    <property type="match status" value="1"/>
</dbReference>
<keyword evidence="6 14" id="KW-0812">Transmembrane</keyword>
<name>A0A679IX09_9HYPH</name>
<dbReference type="InterPro" id="IPR039426">
    <property type="entry name" value="TonB-dep_rcpt-like"/>
</dbReference>
<comment type="subcellular location">
    <subcellularLocation>
        <location evidence="1 14">Cell outer membrane</location>
        <topology evidence="1 14">Multi-pass membrane protein</topology>
    </subcellularLocation>
</comment>
<keyword evidence="3 14" id="KW-0813">Transport</keyword>
<dbReference type="GO" id="GO:0015344">
    <property type="term" value="F:siderophore uptake transmembrane transporter activity"/>
    <property type="evidence" value="ECO:0007669"/>
    <property type="project" value="TreeGrafter"/>
</dbReference>
<evidence type="ECO:0000256" key="1">
    <source>
        <dbReference type="ARBA" id="ARBA00004571"/>
    </source>
</evidence>
<keyword evidence="10 15" id="KW-0798">TonB box</keyword>
<dbReference type="PANTHER" id="PTHR32552:SF68">
    <property type="entry name" value="FERRICHROME OUTER MEMBRANE TRANSPORTER_PHAGE RECEPTOR"/>
    <property type="match status" value="1"/>
</dbReference>
<evidence type="ECO:0000313" key="18">
    <source>
        <dbReference type="EMBL" id="CAA2101680.1"/>
    </source>
</evidence>
<dbReference type="NCBIfam" id="TIGR01783">
    <property type="entry name" value="TonB-siderophor"/>
    <property type="match status" value="1"/>
</dbReference>
<keyword evidence="4 14" id="KW-1134">Transmembrane beta strand</keyword>
<keyword evidence="8" id="KW-0408">Iron</keyword>
<keyword evidence="13 14" id="KW-0998">Cell outer membrane</keyword>
<evidence type="ECO:0000256" key="14">
    <source>
        <dbReference type="PROSITE-ProRule" id="PRU01360"/>
    </source>
</evidence>
<dbReference type="GO" id="GO:0038023">
    <property type="term" value="F:signaling receptor activity"/>
    <property type="evidence" value="ECO:0007669"/>
    <property type="project" value="InterPro"/>
</dbReference>
<gene>
    <name evidence="18" type="primary">fhuA_4</name>
    <name evidence="18" type="ORF">MBUL_01299</name>
</gene>
<evidence type="ECO:0000256" key="5">
    <source>
        <dbReference type="ARBA" id="ARBA00022496"/>
    </source>
</evidence>
<evidence type="ECO:0000256" key="11">
    <source>
        <dbReference type="ARBA" id="ARBA00023136"/>
    </source>
</evidence>
<dbReference type="InterPro" id="IPR037066">
    <property type="entry name" value="Plug_dom_sf"/>
</dbReference>
<dbReference type="GO" id="GO:0015891">
    <property type="term" value="P:siderophore transport"/>
    <property type="evidence" value="ECO:0007669"/>
    <property type="project" value="InterPro"/>
</dbReference>
<evidence type="ECO:0000256" key="3">
    <source>
        <dbReference type="ARBA" id="ARBA00022448"/>
    </source>
</evidence>
<reference evidence="18" key="1">
    <citation type="submission" date="2019-12" db="EMBL/GenBank/DDBJ databases">
        <authorList>
            <person name="Cremers G."/>
        </authorList>
    </citation>
    <scope>NUCLEOTIDE SEQUENCE</scope>
    <source>
        <strain evidence="18">Mbul1</strain>
    </source>
</reference>
<evidence type="ECO:0000256" key="10">
    <source>
        <dbReference type="ARBA" id="ARBA00023077"/>
    </source>
</evidence>
<evidence type="ECO:0000256" key="6">
    <source>
        <dbReference type="ARBA" id="ARBA00022692"/>
    </source>
</evidence>
<dbReference type="SUPFAM" id="SSF56935">
    <property type="entry name" value="Porins"/>
    <property type="match status" value="1"/>
</dbReference>
<keyword evidence="12 18" id="KW-0675">Receptor</keyword>
<accession>A0A679IX09</accession>
<feature type="domain" description="TonB-dependent receptor-like beta-barrel" evidence="16">
    <location>
        <begin position="277"/>
        <end position="780"/>
    </location>
</feature>
<evidence type="ECO:0000259" key="16">
    <source>
        <dbReference type="Pfam" id="PF00593"/>
    </source>
</evidence>
<proteinExistence type="inferred from homology"/>
<keyword evidence="7" id="KW-0732">Signal</keyword>
<comment type="similarity">
    <text evidence="2 14 15">Belongs to the TonB-dependent receptor family.</text>
</comment>
<keyword evidence="11 14" id="KW-0472">Membrane</keyword>
<dbReference type="GO" id="GO:0009279">
    <property type="term" value="C:cell outer membrane"/>
    <property type="evidence" value="ECO:0007669"/>
    <property type="project" value="UniProtKB-SubCell"/>
</dbReference>
<dbReference type="InterPro" id="IPR036942">
    <property type="entry name" value="Beta-barrel_TonB_sf"/>
</dbReference>
<keyword evidence="9" id="KW-0406">Ion transport</keyword>